<dbReference type="GO" id="GO:0051301">
    <property type="term" value="P:cell division"/>
    <property type="evidence" value="ECO:0007669"/>
    <property type="project" value="UniProtKB-KW"/>
</dbReference>
<dbReference type="Pfam" id="PF04079">
    <property type="entry name" value="SMC_ScpB"/>
    <property type="match status" value="1"/>
</dbReference>
<keyword evidence="1" id="KW-0963">Cytoplasm</keyword>
<keyword evidence="4" id="KW-0131">Cell cycle</keyword>
<evidence type="ECO:0000256" key="3">
    <source>
        <dbReference type="ARBA" id="ARBA00022829"/>
    </source>
</evidence>
<protein>
    <submittedName>
        <fullName evidence="5">SMC-Scp complex subunit ScpB</fullName>
    </submittedName>
</protein>
<dbReference type="EMBL" id="LZMZ01000013">
    <property type="protein sequence ID" value="OBX79018.1"/>
    <property type="molecule type" value="Genomic_DNA"/>
</dbReference>
<dbReference type="SUPFAM" id="SSF46785">
    <property type="entry name" value="Winged helix' DNA-binding domain"/>
    <property type="match status" value="2"/>
</dbReference>
<gene>
    <name evidence="5" type="ORF">A9308_05650</name>
</gene>
<dbReference type="GO" id="GO:0051304">
    <property type="term" value="P:chromosome separation"/>
    <property type="evidence" value="ECO:0007669"/>
    <property type="project" value="InterPro"/>
</dbReference>
<keyword evidence="2" id="KW-0132">Cell division</keyword>
<evidence type="ECO:0000313" key="5">
    <source>
        <dbReference type="EMBL" id="OBX79018.1"/>
    </source>
</evidence>
<accession>A0A1B8QCI7</accession>
<proteinExistence type="predicted"/>
<name>A0A1B8QCI7_9GAMM</name>
<reference evidence="5 6" key="1">
    <citation type="submission" date="2016-06" db="EMBL/GenBank/DDBJ databases">
        <title>Draft genome of Moraxella atlantae CCUG 66109.</title>
        <authorList>
            <person name="Salva-Serra F."/>
            <person name="Engstrom-Jakobsson H."/>
            <person name="Thorell K."/>
            <person name="Gonzales-Siles L."/>
            <person name="Karlsson R."/>
            <person name="Boulund F."/>
            <person name="Engstrand L."/>
            <person name="Kristiansson E."/>
            <person name="Moore E."/>
        </authorList>
    </citation>
    <scope>NUCLEOTIDE SEQUENCE [LARGE SCALE GENOMIC DNA]</scope>
    <source>
        <strain evidence="5 6">CCUG 66109</strain>
    </source>
</reference>
<dbReference type="PANTHER" id="PTHR34298:SF2">
    <property type="entry name" value="SEGREGATION AND CONDENSATION PROTEIN B"/>
    <property type="match status" value="1"/>
</dbReference>
<evidence type="ECO:0000256" key="2">
    <source>
        <dbReference type="ARBA" id="ARBA00022618"/>
    </source>
</evidence>
<evidence type="ECO:0000256" key="4">
    <source>
        <dbReference type="ARBA" id="ARBA00023306"/>
    </source>
</evidence>
<dbReference type="STRING" id="34059.A9308_05650"/>
<dbReference type="Gene3D" id="1.10.10.10">
    <property type="entry name" value="Winged helix-like DNA-binding domain superfamily/Winged helix DNA-binding domain"/>
    <property type="match status" value="2"/>
</dbReference>
<organism evidence="5 6">
    <name type="scientific">Faucicola atlantae</name>
    <dbReference type="NCBI Taxonomy" id="34059"/>
    <lineage>
        <taxon>Bacteria</taxon>
        <taxon>Pseudomonadati</taxon>
        <taxon>Pseudomonadota</taxon>
        <taxon>Gammaproteobacteria</taxon>
        <taxon>Moraxellales</taxon>
        <taxon>Moraxellaceae</taxon>
        <taxon>Faucicola</taxon>
    </lineage>
</organism>
<sequence length="189" mass="20950">MLIQPMNDFNQQHQTAQTHSKALEAILHASETALSAKQLCHLLQINPTELDRALIVLQQRLAQGALTLAHTATGYRLQIANEFSPLIRRAFPERRETLSQAVLETLSVIAYRQPVTRGDIEQVRGVTVSSTILRQLFDKGWIVERGHKDTLGRPALLHTTAEFLAAFGLASLDDLPPLLPLEAFGDATE</sequence>
<evidence type="ECO:0000256" key="1">
    <source>
        <dbReference type="ARBA" id="ARBA00022490"/>
    </source>
</evidence>
<dbReference type="PANTHER" id="PTHR34298">
    <property type="entry name" value="SEGREGATION AND CONDENSATION PROTEIN B"/>
    <property type="match status" value="1"/>
</dbReference>
<dbReference type="InterPro" id="IPR036388">
    <property type="entry name" value="WH-like_DNA-bd_sf"/>
</dbReference>
<dbReference type="Proteomes" id="UP000092508">
    <property type="component" value="Unassembled WGS sequence"/>
</dbReference>
<dbReference type="AlphaFoldDB" id="A0A1B8QCI7"/>
<dbReference type="InterPro" id="IPR005234">
    <property type="entry name" value="ScpB_csome_segregation"/>
</dbReference>
<keyword evidence="3" id="KW-0159">Chromosome partition</keyword>
<dbReference type="PIRSF" id="PIRSF019345">
    <property type="entry name" value="ScpB"/>
    <property type="match status" value="1"/>
</dbReference>
<comment type="caution">
    <text evidence="5">The sequence shown here is derived from an EMBL/GenBank/DDBJ whole genome shotgun (WGS) entry which is preliminary data.</text>
</comment>
<evidence type="ECO:0000313" key="6">
    <source>
        <dbReference type="Proteomes" id="UP000092508"/>
    </source>
</evidence>
<dbReference type="InterPro" id="IPR036390">
    <property type="entry name" value="WH_DNA-bd_sf"/>
</dbReference>
<dbReference type="NCBIfam" id="TIGR00281">
    <property type="entry name" value="SMC-Scp complex subunit ScpB"/>
    <property type="match status" value="1"/>
</dbReference>